<gene>
    <name evidence="3" type="ORF">BRENAR_LOCUS968</name>
</gene>
<dbReference type="GO" id="GO:0005786">
    <property type="term" value="C:signal recognition particle, endoplasmic reticulum targeting"/>
    <property type="evidence" value="ECO:0007669"/>
    <property type="project" value="TreeGrafter"/>
</dbReference>
<reference evidence="3 4" key="1">
    <citation type="submission" date="2018-12" db="EMBL/GenBank/DDBJ databases">
        <authorList>
            <person name="Tiukova I."/>
            <person name="Dainat J."/>
        </authorList>
    </citation>
    <scope>NUCLEOTIDE SEQUENCE [LARGE SCALE GENOMIC DNA]</scope>
</reference>
<dbReference type="InParanoid" id="A0A448YHB1"/>
<evidence type="ECO:0000313" key="3">
    <source>
        <dbReference type="EMBL" id="VEU20233.1"/>
    </source>
</evidence>
<dbReference type="Proteomes" id="UP000290900">
    <property type="component" value="Unassembled WGS sequence"/>
</dbReference>
<proteinExistence type="predicted"/>
<keyword evidence="4" id="KW-1185">Reference proteome</keyword>
<name>A0A448YHB1_BRENA</name>
<accession>A0A448YHB1</accession>
<feature type="compositionally biased region" description="Basic residues" evidence="1">
    <location>
        <begin position="145"/>
        <end position="155"/>
    </location>
</feature>
<feature type="region of interest" description="Disordered" evidence="1">
    <location>
        <begin position="130"/>
        <end position="155"/>
    </location>
</feature>
<evidence type="ECO:0000313" key="4">
    <source>
        <dbReference type="Proteomes" id="UP000290900"/>
    </source>
</evidence>
<dbReference type="Pfam" id="PF05486">
    <property type="entry name" value="SRP9-21"/>
    <property type="match status" value="1"/>
</dbReference>
<sequence length="155" mass="17688">MTHISKADTYIEKSVQLLKANPRDTSVGVTYTHSKTEKKRPIVRFKTYNDKGGICLTFRTYKMKEFSRILNALGPRGSAITKHKEKKDELVTGESVKGESVKVEEVKELTESIQLEGFTSVMSNVEFKAVEEEKEEVEKKETGHGKRKKKKGRKH</sequence>
<organism evidence="3 4">
    <name type="scientific">Brettanomyces naardenensis</name>
    <name type="common">Yeast</name>
    <dbReference type="NCBI Taxonomy" id="13370"/>
    <lineage>
        <taxon>Eukaryota</taxon>
        <taxon>Fungi</taxon>
        <taxon>Dikarya</taxon>
        <taxon>Ascomycota</taxon>
        <taxon>Saccharomycotina</taxon>
        <taxon>Pichiomycetes</taxon>
        <taxon>Pichiales</taxon>
        <taxon>Pichiaceae</taxon>
        <taxon>Brettanomyces</taxon>
    </lineage>
</organism>
<dbReference type="InterPro" id="IPR039432">
    <property type="entry name" value="SRP9_dom"/>
</dbReference>
<dbReference type="OrthoDB" id="5419752at2759"/>
<dbReference type="GO" id="GO:0006614">
    <property type="term" value="P:SRP-dependent cotranslational protein targeting to membrane"/>
    <property type="evidence" value="ECO:0007669"/>
    <property type="project" value="InterPro"/>
</dbReference>
<feature type="domain" description="SRP9" evidence="2">
    <location>
        <begin position="5"/>
        <end position="78"/>
    </location>
</feature>
<protein>
    <submittedName>
        <fullName evidence="3">DEKNAAC101078</fullName>
    </submittedName>
</protein>
<evidence type="ECO:0000256" key="1">
    <source>
        <dbReference type="SAM" id="MobiDB-lite"/>
    </source>
</evidence>
<feature type="compositionally biased region" description="Basic and acidic residues" evidence="1">
    <location>
        <begin position="130"/>
        <end position="144"/>
    </location>
</feature>
<dbReference type="AlphaFoldDB" id="A0A448YHB1"/>
<dbReference type="STRING" id="13370.A0A448YHB1"/>
<dbReference type="EMBL" id="CAACVR010000002">
    <property type="protein sequence ID" value="VEU20233.1"/>
    <property type="molecule type" value="Genomic_DNA"/>
</dbReference>
<dbReference type="PANTHER" id="PTHR12834">
    <property type="entry name" value="SIGNAL RECOGNITION PARTICLE 9 KDA PROTEIN"/>
    <property type="match status" value="1"/>
</dbReference>
<dbReference type="PANTHER" id="PTHR12834:SF12">
    <property type="entry name" value="SIGNAL RECOGNITION PARTICLE 9 KDA PROTEIN"/>
    <property type="match status" value="1"/>
</dbReference>
<evidence type="ECO:0000259" key="2">
    <source>
        <dbReference type="Pfam" id="PF05486"/>
    </source>
</evidence>
<dbReference type="InterPro" id="IPR039914">
    <property type="entry name" value="SRP9-like"/>
</dbReference>